<feature type="transmembrane region" description="Helical" evidence="3">
    <location>
        <begin position="6"/>
        <end position="29"/>
    </location>
</feature>
<dbReference type="OrthoDB" id="5353557at2759"/>
<evidence type="ECO:0000313" key="5">
    <source>
        <dbReference type="EMBL" id="KAA6392668.1"/>
    </source>
</evidence>
<dbReference type="PANTHER" id="PTHR12064:SF94">
    <property type="entry name" value="UNEXTENDED PROTEIN"/>
    <property type="match status" value="1"/>
</dbReference>
<evidence type="ECO:0000259" key="4">
    <source>
        <dbReference type="PROSITE" id="PS51846"/>
    </source>
</evidence>
<evidence type="ECO:0000256" key="1">
    <source>
        <dbReference type="PROSITE-ProRule" id="PRU01193"/>
    </source>
</evidence>
<keyword evidence="1 3" id="KW-1133">Transmembrane helix</keyword>
<feature type="region of interest" description="Disordered" evidence="2">
    <location>
        <begin position="407"/>
        <end position="429"/>
    </location>
</feature>
<dbReference type="Pfam" id="PF01595">
    <property type="entry name" value="CNNM"/>
    <property type="match status" value="1"/>
</dbReference>
<reference evidence="5 6" key="1">
    <citation type="submission" date="2019-03" db="EMBL/GenBank/DDBJ databases">
        <title>Single cell metagenomics reveals metabolic interactions within the superorganism composed of flagellate Streblomastix strix and complex community of Bacteroidetes bacteria on its surface.</title>
        <authorList>
            <person name="Treitli S.C."/>
            <person name="Kolisko M."/>
            <person name="Husnik F."/>
            <person name="Keeling P."/>
            <person name="Hampl V."/>
        </authorList>
    </citation>
    <scope>NUCLEOTIDE SEQUENCE [LARGE SCALE GENOMIC DNA]</scope>
    <source>
        <strain evidence="5">ST1C</strain>
    </source>
</reference>
<dbReference type="PROSITE" id="PS51846">
    <property type="entry name" value="CNNM"/>
    <property type="match status" value="1"/>
</dbReference>
<accession>A0A5J4WCI6</accession>
<dbReference type="EMBL" id="SNRW01002470">
    <property type="protein sequence ID" value="KAA6392668.1"/>
    <property type="molecule type" value="Genomic_DNA"/>
</dbReference>
<evidence type="ECO:0000256" key="3">
    <source>
        <dbReference type="SAM" id="Phobius"/>
    </source>
</evidence>
<dbReference type="PANTHER" id="PTHR12064">
    <property type="entry name" value="METAL TRANSPORTER CNNM"/>
    <property type="match status" value="1"/>
</dbReference>
<organism evidence="5 6">
    <name type="scientific">Streblomastix strix</name>
    <dbReference type="NCBI Taxonomy" id="222440"/>
    <lineage>
        <taxon>Eukaryota</taxon>
        <taxon>Metamonada</taxon>
        <taxon>Preaxostyla</taxon>
        <taxon>Oxymonadida</taxon>
        <taxon>Streblomastigidae</taxon>
        <taxon>Streblomastix</taxon>
    </lineage>
</organism>
<dbReference type="Gene3D" id="3.10.580.10">
    <property type="entry name" value="CBS-domain"/>
    <property type="match status" value="1"/>
</dbReference>
<dbReference type="GO" id="GO:0016020">
    <property type="term" value="C:membrane"/>
    <property type="evidence" value="ECO:0007669"/>
    <property type="project" value="UniProtKB-UniRule"/>
</dbReference>
<feature type="domain" description="CNNM transmembrane" evidence="4">
    <location>
        <begin position="1"/>
        <end position="185"/>
    </location>
</feature>
<dbReference type="AlphaFoldDB" id="A0A5J4WCI6"/>
<keyword evidence="1 3" id="KW-0472">Membrane</keyword>
<protein>
    <submittedName>
        <fullName evidence="5">Metal transporter CNNM</fullName>
    </submittedName>
</protein>
<dbReference type="Proteomes" id="UP000324800">
    <property type="component" value="Unassembled WGS sequence"/>
</dbReference>
<dbReference type="InterPro" id="IPR046342">
    <property type="entry name" value="CBS_dom_sf"/>
</dbReference>
<feature type="transmembrane region" description="Helical" evidence="3">
    <location>
        <begin position="60"/>
        <end position="81"/>
    </location>
</feature>
<dbReference type="InterPro" id="IPR002550">
    <property type="entry name" value="CNNM"/>
</dbReference>
<sequence length="582" mass="66314">MKAGLYGIVAVLVLLAAVFSGLNLDLLALDPINLKILFDLGTDKDRKRVKRIMRVRSNGNILLCTLLVGNVMVNVAISLIMEKIASFWISFVVSTVLTVIFGEIIPQAICCRHGLAIGAALWWLVFFFMIILSPFTIPMGKILDFFLGEEVGNTYSRKQLKKLLEIHTSENIKEMYGEEGINKTDFILLKDALDFNEKLVEDIMTPINQSIFSKFGRPVAQFEVSSWKLPAVLKELRKNKTQMGVIYRINQDLEVDPFYETVGIITREDIASELIGNEDEDFEEREKQRQREKDKQQKEALNDGEEKDVKKQEKNKKNQRKDQQEKPIHEGDIGISHHLHWTIEFIEKLVLMSDAYEIPSINIERMKEKEKKKGKKSRINKSGNNDIDIGVVKENEKEELLENSIESEIEQDSEYEHKSQSPTNDIKQRNPINIDQVPVNCKVCIQGEGNSDMIVVISGELEVQYVNEKGETILLDELGHPLSLLNENVIVQTAHPNDQSTQFRYQEIIGDAPRIANIPSPLAVHAYQSESLSHQQKSNNPYTAFAIGNVSASILFVKRKDYQRVRGAVQFEKENEHDFTSA</sequence>
<feature type="region of interest" description="Disordered" evidence="2">
    <location>
        <begin position="276"/>
        <end position="331"/>
    </location>
</feature>
<dbReference type="GO" id="GO:0010960">
    <property type="term" value="P:magnesium ion homeostasis"/>
    <property type="evidence" value="ECO:0007669"/>
    <property type="project" value="InterPro"/>
</dbReference>
<feature type="transmembrane region" description="Helical" evidence="3">
    <location>
        <begin position="117"/>
        <end position="137"/>
    </location>
</feature>
<name>A0A5J4WCI6_9EUKA</name>
<proteinExistence type="predicted"/>
<keyword evidence="1 3" id="KW-0812">Transmembrane</keyword>
<feature type="transmembrane region" description="Helical" evidence="3">
    <location>
        <begin position="87"/>
        <end position="105"/>
    </location>
</feature>
<feature type="compositionally biased region" description="Basic and acidic residues" evidence="2">
    <location>
        <begin position="284"/>
        <end position="301"/>
    </location>
</feature>
<feature type="compositionally biased region" description="Basic and acidic residues" evidence="2">
    <location>
        <begin position="307"/>
        <end position="331"/>
    </location>
</feature>
<evidence type="ECO:0000256" key="2">
    <source>
        <dbReference type="SAM" id="MobiDB-lite"/>
    </source>
</evidence>
<feature type="compositionally biased region" description="Polar residues" evidence="2">
    <location>
        <begin position="420"/>
        <end position="429"/>
    </location>
</feature>
<dbReference type="InterPro" id="IPR045095">
    <property type="entry name" value="ACDP"/>
</dbReference>
<comment type="caution">
    <text evidence="5">The sequence shown here is derived from an EMBL/GenBank/DDBJ whole genome shotgun (WGS) entry which is preliminary data.</text>
</comment>
<gene>
    <name evidence="5" type="ORF">EZS28_011806</name>
</gene>
<evidence type="ECO:0000313" key="6">
    <source>
        <dbReference type="Proteomes" id="UP000324800"/>
    </source>
</evidence>